<dbReference type="KEGG" id="bvi:Bcep1808_7254"/>
<dbReference type="EMBL" id="CP000618">
    <property type="protein sequence ID" value="ABO60133.1"/>
    <property type="molecule type" value="Genomic_DNA"/>
</dbReference>
<dbReference type="Proteomes" id="UP000002287">
    <property type="component" value="Plasmid pBVIE02"/>
</dbReference>
<feature type="transmembrane region" description="Helical" evidence="1">
    <location>
        <begin position="122"/>
        <end position="140"/>
    </location>
</feature>
<keyword evidence="1" id="KW-0472">Membrane</keyword>
<sequence>MNQVSLDVVGGGLPLAISVAYLPRTLGVLNWFTATAFAISLMIAITYTYCDVNAVHIVPGSILLCLAVWLPRARGYNQNVPASMIFALTFICVLPADVYGAYTCHAANGVARIGGAGLTDSLLRTPLSLAIIHTLIYYFCERDEKKRVPLGDFLRRQYTFAV</sequence>
<evidence type="ECO:0000313" key="2">
    <source>
        <dbReference type="EMBL" id="ABO60133.1"/>
    </source>
</evidence>
<feature type="transmembrane region" description="Helical" evidence="1">
    <location>
        <begin position="82"/>
        <end position="102"/>
    </location>
</feature>
<dbReference type="HOGENOM" id="CLU_1632282_0_0_4"/>
<proteinExistence type="predicted"/>
<evidence type="ECO:0000256" key="1">
    <source>
        <dbReference type="SAM" id="Phobius"/>
    </source>
</evidence>
<feature type="transmembrane region" description="Helical" evidence="1">
    <location>
        <begin position="28"/>
        <end position="47"/>
    </location>
</feature>
<keyword evidence="1" id="KW-1133">Transmembrane helix</keyword>
<reference evidence="2 3" key="1">
    <citation type="submission" date="2007-03" db="EMBL/GenBank/DDBJ databases">
        <title>Complete sequence of plasmid pBVIE02 of Burkholderia vietnamiensis G4.</title>
        <authorList>
            <consortium name="US DOE Joint Genome Institute"/>
            <person name="Copeland A."/>
            <person name="Lucas S."/>
            <person name="Lapidus A."/>
            <person name="Barry K."/>
            <person name="Detter J.C."/>
            <person name="Glavina del Rio T."/>
            <person name="Hammon N."/>
            <person name="Israni S."/>
            <person name="Dalin E."/>
            <person name="Tice H."/>
            <person name="Pitluck S."/>
            <person name="Chain P."/>
            <person name="Malfatti S."/>
            <person name="Shin M."/>
            <person name="Vergez L."/>
            <person name="Schmutz J."/>
            <person name="Larimer F."/>
            <person name="Land M."/>
            <person name="Hauser L."/>
            <person name="Kyrpides N."/>
            <person name="Tiedje J."/>
            <person name="Richardson P."/>
        </authorList>
    </citation>
    <scope>NUCLEOTIDE SEQUENCE [LARGE SCALE GENOMIC DNA]</scope>
    <source>
        <strain evidence="3">G4 / LMG 22486</strain>
        <plasmid evidence="2 3">pBVIE02</plasmid>
    </source>
</reference>
<organism evidence="2 3">
    <name type="scientific">Burkholderia vietnamiensis (strain G4 / LMG 22486)</name>
    <name type="common">Burkholderia cepacia (strain R1808)</name>
    <dbReference type="NCBI Taxonomy" id="269482"/>
    <lineage>
        <taxon>Bacteria</taxon>
        <taxon>Pseudomonadati</taxon>
        <taxon>Pseudomonadota</taxon>
        <taxon>Betaproteobacteria</taxon>
        <taxon>Burkholderiales</taxon>
        <taxon>Burkholderiaceae</taxon>
        <taxon>Burkholderia</taxon>
        <taxon>Burkholderia cepacia complex</taxon>
    </lineage>
</organism>
<keyword evidence="1" id="KW-0812">Transmembrane</keyword>
<evidence type="ECO:0000313" key="3">
    <source>
        <dbReference type="Proteomes" id="UP000002287"/>
    </source>
</evidence>
<feature type="transmembrane region" description="Helical" evidence="1">
    <location>
        <begin position="53"/>
        <end position="70"/>
    </location>
</feature>
<name>A4JV30_BURVG</name>
<accession>A4JV30</accession>
<dbReference type="AlphaFoldDB" id="A4JV30"/>
<geneLocation type="plasmid" evidence="2 3">
    <name>pBVIE02</name>
</geneLocation>
<gene>
    <name evidence="2" type="ordered locus">Bcep1808_7254</name>
</gene>
<protein>
    <submittedName>
        <fullName evidence="2">Uncharacterized protein</fullName>
    </submittedName>
</protein>
<keyword evidence="2" id="KW-0614">Plasmid</keyword>